<dbReference type="AlphaFoldDB" id="A0A7J3JPF5"/>
<organism evidence="4">
    <name type="scientific">Ignisphaera aggregans</name>
    <dbReference type="NCBI Taxonomy" id="334771"/>
    <lineage>
        <taxon>Archaea</taxon>
        <taxon>Thermoproteota</taxon>
        <taxon>Thermoprotei</taxon>
        <taxon>Desulfurococcales</taxon>
        <taxon>Desulfurococcaceae</taxon>
        <taxon>Ignisphaera</taxon>
    </lineage>
</organism>
<dbReference type="GO" id="GO:0005524">
    <property type="term" value="F:ATP binding"/>
    <property type="evidence" value="ECO:0007669"/>
    <property type="project" value="UniProtKB-KW"/>
</dbReference>
<dbReference type="InterPro" id="IPR014774">
    <property type="entry name" value="KaiC-like_dom"/>
</dbReference>
<dbReference type="PANTHER" id="PTHR43637:SF3">
    <property type="entry name" value="FLAGELLA-RELATED PROTEIN H-RELATED"/>
    <property type="match status" value="1"/>
</dbReference>
<keyword evidence="4" id="KW-0969">Cilium</keyword>
<keyword evidence="2" id="KW-0067">ATP-binding</keyword>
<comment type="caution">
    <text evidence="4">The sequence shown here is derived from an EMBL/GenBank/DDBJ whole genome shotgun (WGS) entry which is preliminary data.</text>
</comment>
<evidence type="ECO:0000259" key="3">
    <source>
        <dbReference type="Pfam" id="PF06745"/>
    </source>
</evidence>
<dbReference type="SUPFAM" id="SSF52540">
    <property type="entry name" value="P-loop containing nucleoside triphosphate hydrolases"/>
    <property type="match status" value="1"/>
</dbReference>
<evidence type="ECO:0000313" key="4">
    <source>
        <dbReference type="EMBL" id="HGQ17815.1"/>
    </source>
</evidence>
<dbReference type="Gene3D" id="3.40.50.300">
    <property type="entry name" value="P-loop containing nucleotide triphosphate hydrolases"/>
    <property type="match status" value="1"/>
</dbReference>
<sequence length="234" mass="25695">MIQAIPTGNEELDMRLGGGVPIPSLIMIEGDHGSGKSVVAQQIVYGALKSSLRVFYVTTEATVREFILQSRRVSLDLSQPFIKGMLKVYPIHLEGARWTRETASKMLPILGKFAMATADEWDLFVVDSFSVLAVFASVEGVMDVLTRFKQITSSNKVIILTVHPNSMGEDAMIRARAVCDGYIRLRVTDFGGRMVKVMEVVKLRGALGPVDSTIVFDVDPAFGIKILPISFART</sequence>
<dbReference type="InterPro" id="IPR027417">
    <property type="entry name" value="P-loop_NTPase"/>
</dbReference>
<dbReference type="NCBIfam" id="NF004723">
    <property type="entry name" value="PRK06067.1"/>
    <property type="match status" value="1"/>
</dbReference>
<evidence type="ECO:0000256" key="2">
    <source>
        <dbReference type="ARBA" id="ARBA00022840"/>
    </source>
</evidence>
<gene>
    <name evidence="4" type="ORF">ENU30_02375</name>
</gene>
<feature type="domain" description="KaiC-like" evidence="3">
    <location>
        <begin position="5"/>
        <end position="228"/>
    </location>
</feature>
<evidence type="ECO:0000256" key="1">
    <source>
        <dbReference type="ARBA" id="ARBA00022741"/>
    </source>
</evidence>
<keyword evidence="4" id="KW-0966">Cell projection</keyword>
<accession>A0A7J3JPF5</accession>
<reference evidence="4" key="1">
    <citation type="journal article" date="2020" name="mSystems">
        <title>Genome- and Community-Level Interaction Insights into Carbon Utilization and Element Cycling Functions of Hydrothermarchaeota in Hydrothermal Sediment.</title>
        <authorList>
            <person name="Zhou Z."/>
            <person name="Liu Y."/>
            <person name="Xu W."/>
            <person name="Pan J."/>
            <person name="Luo Z.H."/>
            <person name="Li M."/>
        </authorList>
    </citation>
    <scope>NUCLEOTIDE SEQUENCE [LARGE SCALE GENOMIC DNA]</scope>
    <source>
        <strain evidence="4">SpSt-657</strain>
    </source>
</reference>
<dbReference type="PRINTS" id="PR01874">
    <property type="entry name" value="DNAREPAIRADA"/>
</dbReference>
<dbReference type="PANTHER" id="PTHR43637">
    <property type="entry name" value="UPF0273 PROTEIN TM_0370"/>
    <property type="match status" value="1"/>
</dbReference>
<keyword evidence="1" id="KW-0547">Nucleotide-binding</keyword>
<keyword evidence="4" id="KW-0282">Flagellum</keyword>
<dbReference type="Pfam" id="PF06745">
    <property type="entry name" value="ATPase"/>
    <property type="match status" value="1"/>
</dbReference>
<protein>
    <submittedName>
        <fullName evidence="4">Flagellar accessory protein FlaH</fullName>
    </submittedName>
</protein>
<dbReference type="EMBL" id="DTBZ01000057">
    <property type="protein sequence ID" value="HGQ17815.1"/>
    <property type="molecule type" value="Genomic_DNA"/>
</dbReference>
<name>A0A7J3JPF5_9CREN</name>
<proteinExistence type="predicted"/>